<dbReference type="SUPFAM" id="SSF57959">
    <property type="entry name" value="Leucine zipper domain"/>
    <property type="match status" value="1"/>
</dbReference>
<dbReference type="CDD" id="cd12193">
    <property type="entry name" value="bZIP_GCN4"/>
    <property type="match status" value="1"/>
</dbReference>
<accession>A0A1Y2EHF1</accession>
<feature type="compositionally biased region" description="Polar residues" evidence="1">
    <location>
        <begin position="152"/>
        <end position="170"/>
    </location>
</feature>
<evidence type="ECO:0000313" key="3">
    <source>
        <dbReference type="EMBL" id="ORY70696.1"/>
    </source>
</evidence>
<feature type="region of interest" description="Disordered" evidence="1">
    <location>
        <begin position="490"/>
        <end position="523"/>
    </location>
</feature>
<protein>
    <recommendedName>
        <fullName evidence="2">BZIP domain-containing protein</fullName>
    </recommendedName>
</protein>
<dbReference type="AlphaFoldDB" id="A0A1Y2EHF1"/>
<dbReference type="OrthoDB" id="2257100at2759"/>
<dbReference type="SMART" id="SM00338">
    <property type="entry name" value="BRLZ"/>
    <property type="match status" value="1"/>
</dbReference>
<sequence length="523" mass="58876">MSNQGNINNMNNKQVYSPIQDNGIYNNQPLINKNIIYTTYQNVSTQPSIVGQQGQQVNLIQTSQVSSYQQYPQTQYINKTSFPSPVGVNINNDKLVNSSNQSKNILYSPVSTASSASPSISNTFNSTESTNIDPINKNTTSLSSSVINSNFQENNSTLNPSNANANTTGENKIPLVDNTDTVIDNKSKSQPINNSNTTTTLYTSYSNINSNINSNSNTNTSVVSPSNNDPSSTMNQQQQGLSPSMNNNAYLIKTQTQTIYSTNKYVTQNANTFIGTNINNSQYKNQISNQTQVTSLPVTQQNIGMISNATIISQQPSNPQIHSRNTSFVIQQNIPQNNQNIMIINNSQGNVQSQPVPAVYQNTSTYSQVYSNGQCVGQIQNTMLNQPFIFNNINGNILFEQQKVLSMELAIKRKKNTEAARRSRMRKMLRMENLEKYVKQLENENSSLNMRIAILEGNRPEWNEQETKLRDRIRELERELTKYKSLKRKLDEEDKGKCDKEDKTDKKVKQESDKELIEIKKEE</sequence>
<dbReference type="PROSITE" id="PS50217">
    <property type="entry name" value="BZIP"/>
    <property type="match status" value="1"/>
</dbReference>
<dbReference type="EMBL" id="MCOG01000042">
    <property type="protein sequence ID" value="ORY70696.1"/>
    <property type="molecule type" value="Genomic_DNA"/>
</dbReference>
<keyword evidence="4" id="KW-1185">Reference proteome</keyword>
<feature type="compositionally biased region" description="Polar residues" evidence="1">
    <location>
        <begin position="234"/>
        <end position="244"/>
    </location>
</feature>
<reference evidence="3 4" key="1">
    <citation type="submission" date="2016-08" db="EMBL/GenBank/DDBJ databases">
        <title>A Parts List for Fungal Cellulosomes Revealed by Comparative Genomics.</title>
        <authorList>
            <consortium name="DOE Joint Genome Institute"/>
            <person name="Haitjema C.H."/>
            <person name="Gilmore S.P."/>
            <person name="Henske J.K."/>
            <person name="Solomon K.V."/>
            <person name="De Groot R."/>
            <person name="Kuo A."/>
            <person name="Mondo S.J."/>
            <person name="Salamov A.A."/>
            <person name="Labutti K."/>
            <person name="Zhao Z."/>
            <person name="Chiniquy J."/>
            <person name="Barry K."/>
            <person name="Brewer H.M."/>
            <person name="Purvine S.O."/>
            <person name="Wright A.T."/>
            <person name="Boxma B."/>
            <person name="Van Alen T."/>
            <person name="Hackstein J.H."/>
            <person name="Baker S.E."/>
            <person name="Grigoriev I.V."/>
            <person name="O'Malley M.A."/>
        </authorList>
    </citation>
    <scope>NUCLEOTIDE SEQUENCE [LARGE SCALE GENOMIC DNA]</scope>
    <source>
        <strain evidence="3 4">G1</strain>
    </source>
</reference>
<evidence type="ECO:0000259" key="2">
    <source>
        <dbReference type="PROSITE" id="PS50217"/>
    </source>
</evidence>
<gene>
    <name evidence="3" type="ORF">LY90DRAFT_504031</name>
</gene>
<dbReference type="Pfam" id="PF07716">
    <property type="entry name" value="bZIP_2"/>
    <property type="match status" value="1"/>
</dbReference>
<name>A0A1Y2EHF1_9FUNG</name>
<dbReference type="InterPro" id="IPR004827">
    <property type="entry name" value="bZIP"/>
</dbReference>
<dbReference type="PROSITE" id="PS00036">
    <property type="entry name" value="BZIP_BASIC"/>
    <property type="match status" value="1"/>
</dbReference>
<feature type="region of interest" description="Disordered" evidence="1">
    <location>
        <begin position="152"/>
        <end position="175"/>
    </location>
</feature>
<dbReference type="STRING" id="1754190.A0A1Y2EHF1"/>
<feature type="region of interest" description="Disordered" evidence="1">
    <location>
        <begin position="212"/>
        <end position="244"/>
    </location>
</feature>
<dbReference type="Proteomes" id="UP000193920">
    <property type="component" value="Unassembled WGS sequence"/>
</dbReference>
<organism evidence="3 4">
    <name type="scientific">Neocallimastix californiae</name>
    <dbReference type="NCBI Taxonomy" id="1754190"/>
    <lineage>
        <taxon>Eukaryota</taxon>
        <taxon>Fungi</taxon>
        <taxon>Fungi incertae sedis</taxon>
        <taxon>Chytridiomycota</taxon>
        <taxon>Chytridiomycota incertae sedis</taxon>
        <taxon>Neocallimastigomycetes</taxon>
        <taxon>Neocallimastigales</taxon>
        <taxon>Neocallimastigaceae</taxon>
        <taxon>Neocallimastix</taxon>
    </lineage>
</organism>
<evidence type="ECO:0000313" key="4">
    <source>
        <dbReference type="Proteomes" id="UP000193920"/>
    </source>
</evidence>
<proteinExistence type="predicted"/>
<dbReference type="InterPro" id="IPR046347">
    <property type="entry name" value="bZIP_sf"/>
</dbReference>
<feature type="domain" description="BZIP" evidence="2">
    <location>
        <begin position="412"/>
        <end position="456"/>
    </location>
</feature>
<evidence type="ECO:0000256" key="1">
    <source>
        <dbReference type="SAM" id="MobiDB-lite"/>
    </source>
</evidence>
<comment type="caution">
    <text evidence="3">The sequence shown here is derived from an EMBL/GenBank/DDBJ whole genome shotgun (WGS) entry which is preliminary data.</text>
</comment>
<feature type="compositionally biased region" description="Low complexity" evidence="1">
    <location>
        <begin position="212"/>
        <end position="233"/>
    </location>
</feature>
<dbReference type="GO" id="GO:0003700">
    <property type="term" value="F:DNA-binding transcription factor activity"/>
    <property type="evidence" value="ECO:0007669"/>
    <property type="project" value="InterPro"/>
</dbReference>
<dbReference type="Gene3D" id="3.30.160.60">
    <property type="entry name" value="Classic Zinc Finger"/>
    <property type="match status" value="1"/>
</dbReference>